<protein>
    <submittedName>
        <fullName evidence="2">Unannotated protein</fullName>
    </submittedName>
</protein>
<organism evidence="2">
    <name type="scientific">freshwater metagenome</name>
    <dbReference type="NCBI Taxonomy" id="449393"/>
    <lineage>
        <taxon>unclassified sequences</taxon>
        <taxon>metagenomes</taxon>
        <taxon>ecological metagenomes</taxon>
    </lineage>
</organism>
<gene>
    <name evidence="2" type="ORF">UFOPK2372_00319</name>
</gene>
<dbReference type="AlphaFoldDB" id="A0A6J6N7I9"/>
<reference evidence="2" key="1">
    <citation type="submission" date="2020-05" db="EMBL/GenBank/DDBJ databases">
        <authorList>
            <person name="Chiriac C."/>
            <person name="Salcher M."/>
            <person name="Ghai R."/>
            <person name="Kavagutti S V."/>
        </authorList>
    </citation>
    <scope>NUCLEOTIDE SEQUENCE</scope>
</reference>
<evidence type="ECO:0000313" key="2">
    <source>
        <dbReference type="EMBL" id="CAB4682107.1"/>
    </source>
</evidence>
<sequence>MILPKKVIVIGAGLAGLSAAITLQNEGASVTLLESSDRPGGRVTSDLIDGFICDRGFQLLNVNYPEIKRLGITKEIDFVSASSVIEVARDDRRIRIGDPRVALFSVFKSETGSVIEKIRLVKYLIKRSRVASVGEELKINGVGKTYERVLRPFLTGVFLADPLLVNAEYGRTAIGHFVTGNSGLPARGIKAFSEALAARVDSIEYGVQVNSIKNNVVKTSKGKYEADAIIVATDATTAAQLLDLTVVPQLVGCTTWYHSTNESPTQSKSLIIDSQNRGPLVNTIVISNMLPSYAPAGKSLISSTSILPATESEVRRHLSILYGTDTRKWKLVAKYEIPSALPLAGLQSQMASSSHVEDSIYLAGDYKSAPSQNGALLSGRLAALSVLVD</sequence>
<dbReference type="InterPro" id="IPR036188">
    <property type="entry name" value="FAD/NAD-bd_sf"/>
</dbReference>
<dbReference type="Pfam" id="PF01593">
    <property type="entry name" value="Amino_oxidase"/>
    <property type="match status" value="1"/>
</dbReference>
<dbReference type="EMBL" id="CAEZXJ010000033">
    <property type="protein sequence ID" value="CAB4682107.1"/>
    <property type="molecule type" value="Genomic_DNA"/>
</dbReference>
<dbReference type="GO" id="GO:0016491">
    <property type="term" value="F:oxidoreductase activity"/>
    <property type="evidence" value="ECO:0007669"/>
    <property type="project" value="InterPro"/>
</dbReference>
<dbReference type="Gene3D" id="3.50.50.60">
    <property type="entry name" value="FAD/NAD(P)-binding domain"/>
    <property type="match status" value="1"/>
</dbReference>
<accession>A0A6J6N7I9</accession>
<feature type="domain" description="Amine oxidase" evidence="1">
    <location>
        <begin position="14"/>
        <end position="384"/>
    </location>
</feature>
<name>A0A6J6N7I9_9ZZZZ</name>
<dbReference type="PANTHER" id="PTHR42841">
    <property type="entry name" value="AMINE OXIDASE"/>
    <property type="match status" value="1"/>
</dbReference>
<dbReference type="InterPro" id="IPR002937">
    <property type="entry name" value="Amino_oxidase"/>
</dbReference>
<dbReference type="SUPFAM" id="SSF51905">
    <property type="entry name" value="FAD/NAD(P)-binding domain"/>
    <property type="match status" value="1"/>
</dbReference>
<proteinExistence type="predicted"/>
<evidence type="ECO:0000259" key="1">
    <source>
        <dbReference type="Pfam" id="PF01593"/>
    </source>
</evidence>